<dbReference type="OrthoDB" id="6436543at2759"/>
<comment type="caution">
    <text evidence="1">The sequence shown here is derived from an EMBL/GenBank/DDBJ whole genome shotgun (WGS) entry which is preliminary data.</text>
</comment>
<dbReference type="GO" id="GO:0003676">
    <property type="term" value="F:nucleic acid binding"/>
    <property type="evidence" value="ECO:0007669"/>
    <property type="project" value="InterPro"/>
</dbReference>
<dbReference type="EMBL" id="JWZT01003512">
    <property type="protein sequence ID" value="KII66567.1"/>
    <property type="molecule type" value="Genomic_DNA"/>
</dbReference>
<evidence type="ECO:0008006" key="3">
    <source>
        <dbReference type="Google" id="ProtNLM"/>
    </source>
</evidence>
<organism evidence="1 2">
    <name type="scientific">Thelohanellus kitauei</name>
    <name type="common">Myxosporean</name>
    <dbReference type="NCBI Taxonomy" id="669202"/>
    <lineage>
        <taxon>Eukaryota</taxon>
        <taxon>Metazoa</taxon>
        <taxon>Cnidaria</taxon>
        <taxon>Myxozoa</taxon>
        <taxon>Myxosporea</taxon>
        <taxon>Bivalvulida</taxon>
        <taxon>Platysporina</taxon>
        <taxon>Myxobolidae</taxon>
        <taxon>Thelohanellus</taxon>
    </lineage>
</organism>
<evidence type="ECO:0000313" key="2">
    <source>
        <dbReference type="Proteomes" id="UP000031668"/>
    </source>
</evidence>
<sequence length="109" mass="12533">MAFTGEVFDILNAHFHQREIHADYCKHYSDVIDWPQYAPDLNSCDYLLCVNIKDKTYATNPKSLIELISEIEIPISVLSTEILEQVMDRRKLSAWLSADLEASVIQCLD</sequence>
<keyword evidence="2" id="KW-1185">Reference proteome</keyword>
<proteinExistence type="predicted"/>
<gene>
    <name evidence="1" type="ORF">RF11_16029</name>
</gene>
<dbReference type="Gene3D" id="3.30.420.10">
    <property type="entry name" value="Ribonuclease H-like superfamily/Ribonuclease H"/>
    <property type="match status" value="1"/>
</dbReference>
<dbReference type="Proteomes" id="UP000031668">
    <property type="component" value="Unassembled WGS sequence"/>
</dbReference>
<accession>A0A0C2MY69</accession>
<dbReference type="AlphaFoldDB" id="A0A0C2MY69"/>
<reference evidence="1 2" key="1">
    <citation type="journal article" date="2014" name="Genome Biol. Evol.">
        <title>The genome of the myxosporean Thelohanellus kitauei shows adaptations to nutrient acquisition within its fish host.</title>
        <authorList>
            <person name="Yang Y."/>
            <person name="Xiong J."/>
            <person name="Zhou Z."/>
            <person name="Huo F."/>
            <person name="Miao W."/>
            <person name="Ran C."/>
            <person name="Liu Y."/>
            <person name="Zhang J."/>
            <person name="Feng J."/>
            <person name="Wang M."/>
            <person name="Wang M."/>
            <person name="Wang L."/>
            <person name="Yao B."/>
        </authorList>
    </citation>
    <scope>NUCLEOTIDE SEQUENCE [LARGE SCALE GENOMIC DNA]</scope>
    <source>
        <strain evidence="1">Wuqing</strain>
    </source>
</reference>
<dbReference type="OMA" id="IHADYCK"/>
<protein>
    <recommendedName>
        <fullName evidence="3">Tc1-like transposase DDE domain-containing protein</fullName>
    </recommendedName>
</protein>
<evidence type="ECO:0000313" key="1">
    <source>
        <dbReference type="EMBL" id="KII66567.1"/>
    </source>
</evidence>
<name>A0A0C2MY69_THEKT</name>
<dbReference type="InterPro" id="IPR036397">
    <property type="entry name" value="RNaseH_sf"/>
</dbReference>